<dbReference type="Gene3D" id="3.30.750.140">
    <property type="match status" value="1"/>
</dbReference>
<protein>
    <submittedName>
        <fullName evidence="2">Flagellar hook-length control protein FliK</fullName>
    </submittedName>
</protein>
<sequence length="388" mass="40072">MVLIPSDAGLNLRQPGDAALLPVARSPAIPADLPDLRQGQNFTATIQQVLPENTYLALVAGKSVTLSLPGSAKAGDTLELVVVDRTARGFIAQLADLAQGQRFSAVILEALPGNVYKALVDGKPVTLQLDLPAAAGDQLDLQVVAQTPGLITAQLATSRSDSGSLYQYTSLSRAGQLIGQLLVAEGETPPAAALNRGQPLLAQPPADAKELAPALAEAAGKSGLFYEAHQAQWVAGKLPLEALLQEPQAQHTAQPQATAAGANTVPIELRPLVQQQLDAVATQRLIWQGEVWPGQTMDWQVEQQPEGHGQGAAEQRWATTLRLTTPRLGQIQAALNLAGGGVRIALTAPSGATAADLSAATPALEQSLAAAGVPLLGITVGVSADGTQ</sequence>
<feature type="domain" description="Flagellar hook-length control protein-like C-terminal" evidence="1">
    <location>
        <begin position="311"/>
        <end position="387"/>
    </location>
</feature>
<keyword evidence="2" id="KW-0969">Cilium</keyword>
<proteinExistence type="predicted"/>
<gene>
    <name evidence="2" type="ORF">GALL_318480</name>
</gene>
<name>A0A1J5QS87_9ZZZZ</name>
<reference evidence="2" key="1">
    <citation type="submission" date="2016-10" db="EMBL/GenBank/DDBJ databases">
        <title>Sequence of Gallionella enrichment culture.</title>
        <authorList>
            <person name="Poehlein A."/>
            <person name="Muehling M."/>
            <person name="Daniel R."/>
        </authorList>
    </citation>
    <scope>NUCLEOTIDE SEQUENCE</scope>
</reference>
<dbReference type="InterPro" id="IPR021136">
    <property type="entry name" value="Flagellar_hook_control-like_C"/>
</dbReference>
<evidence type="ECO:0000313" key="2">
    <source>
        <dbReference type="EMBL" id="OIQ86304.1"/>
    </source>
</evidence>
<organism evidence="2">
    <name type="scientific">mine drainage metagenome</name>
    <dbReference type="NCBI Taxonomy" id="410659"/>
    <lineage>
        <taxon>unclassified sequences</taxon>
        <taxon>metagenomes</taxon>
        <taxon>ecological metagenomes</taxon>
    </lineage>
</organism>
<dbReference type="AlphaFoldDB" id="A0A1J5QS87"/>
<keyword evidence="2" id="KW-0282">Flagellum</keyword>
<accession>A0A1J5QS87</accession>
<evidence type="ECO:0000259" key="1">
    <source>
        <dbReference type="Pfam" id="PF02120"/>
    </source>
</evidence>
<comment type="caution">
    <text evidence="2">The sequence shown here is derived from an EMBL/GenBank/DDBJ whole genome shotgun (WGS) entry which is preliminary data.</text>
</comment>
<dbReference type="InterPro" id="IPR038610">
    <property type="entry name" value="FliK-like_C_sf"/>
</dbReference>
<dbReference type="Pfam" id="PF02120">
    <property type="entry name" value="Flg_hook"/>
    <property type="match status" value="1"/>
</dbReference>
<keyword evidence="2" id="KW-0966">Cell projection</keyword>
<dbReference type="EMBL" id="MLJW01000488">
    <property type="protein sequence ID" value="OIQ86304.1"/>
    <property type="molecule type" value="Genomic_DNA"/>
</dbReference>